<dbReference type="PANTHER" id="PTHR42862">
    <property type="entry name" value="DELTA-1-PYRROLINE-5-CARBOXYLATE DEHYDROGENASE 1, ISOFORM A-RELATED"/>
    <property type="match status" value="1"/>
</dbReference>
<dbReference type="Proteomes" id="UP001164748">
    <property type="component" value="Plasmid unnamed"/>
</dbReference>
<dbReference type="GO" id="GO:0010133">
    <property type="term" value="P:L-proline catabolic process to L-glutamate"/>
    <property type="evidence" value="ECO:0007669"/>
    <property type="project" value="TreeGrafter"/>
</dbReference>
<dbReference type="InterPro" id="IPR001641">
    <property type="entry name" value="Spumavirus_A9"/>
</dbReference>
<dbReference type="InterPro" id="IPR016162">
    <property type="entry name" value="Ald_DH_N"/>
</dbReference>
<dbReference type="AlphaFoldDB" id="A0AA47KN92"/>
<evidence type="ECO:0000259" key="3">
    <source>
        <dbReference type="PROSITE" id="PS51531"/>
    </source>
</evidence>
<dbReference type="InterPro" id="IPR015590">
    <property type="entry name" value="Aldehyde_DH_dom"/>
</dbReference>
<evidence type="ECO:0000313" key="5">
    <source>
        <dbReference type="Proteomes" id="UP001164748"/>
    </source>
</evidence>
<dbReference type="PANTHER" id="PTHR42862:SF1">
    <property type="entry name" value="DELTA-1-PYRROLINE-5-CARBOXYLATE DEHYDROGENASE 2, ISOFORM A-RELATED"/>
    <property type="match status" value="1"/>
</dbReference>
<dbReference type="InterPro" id="IPR050485">
    <property type="entry name" value="Proline_metab_enzyme"/>
</dbReference>
<dbReference type="GO" id="GO:0006508">
    <property type="term" value="P:proteolysis"/>
    <property type="evidence" value="ECO:0007669"/>
    <property type="project" value="InterPro"/>
</dbReference>
<keyword evidence="2" id="KW-0520">NAD</keyword>
<gene>
    <name evidence="4" type="ORF">N8M53_14480</name>
</gene>
<dbReference type="GO" id="GO:0009898">
    <property type="term" value="C:cytoplasmic side of plasma membrane"/>
    <property type="evidence" value="ECO:0007669"/>
    <property type="project" value="TreeGrafter"/>
</dbReference>
<accession>A0AA47KN92</accession>
<geneLocation type="plasmid" evidence="4 5">
    <name>unnamed</name>
</geneLocation>
<dbReference type="RefSeq" id="WP_269580071.1">
    <property type="nucleotide sequence ID" value="NZ_CP114589.1"/>
</dbReference>
<dbReference type="InterPro" id="IPR016161">
    <property type="entry name" value="Ald_DH/histidinol_DH"/>
</dbReference>
<proteinExistence type="predicted"/>
<feature type="domain" description="Peptidase A9" evidence="3">
    <location>
        <begin position="1"/>
        <end position="20"/>
    </location>
</feature>
<reference evidence="4" key="1">
    <citation type="submission" date="2022-09" db="EMBL/GenBank/DDBJ databases">
        <authorList>
            <person name="Li Z.-J."/>
        </authorList>
    </citation>
    <scope>NUCLEOTIDE SEQUENCE</scope>
    <source>
        <strain evidence="4">TGB11</strain>
        <plasmid evidence="4">unnamed</plasmid>
    </source>
</reference>
<dbReference type="GO" id="GO:0004190">
    <property type="term" value="F:aspartic-type endopeptidase activity"/>
    <property type="evidence" value="ECO:0007669"/>
    <property type="project" value="InterPro"/>
</dbReference>
<evidence type="ECO:0000256" key="2">
    <source>
        <dbReference type="ARBA" id="ARBA00023027"/>
    </source>
</evidence>
<dbReference type="SUPFAM" id="SSF53720">
    <property type="entry name" value="ALDH-like"/>
    <property type="match status" value="1"/>
</dbReference>
<dbReference type="GO" id="GO:0003842">
    <property type="term" value="F:L-glutamate gamma-semialdehyde dehydrogenase activity"/>
    <property type="evidence" value="ECO:0007669"/>
    <property type="project" value="TreeGrafter"/>
</dbReference>
<evidence type="ECO:0000256" key="1">
    <source>
        <dbReference type="ARBA" id="ARBA00023002"/>
    </source>
</evidence>
<organism evidence="4 5">
    <name type="scientific">Salinivibrio kushneri</name>
    <dbReference type="NCBI Taxonomy" id="1908198"/>
    <lineage>
        <taxon>Bacteria</taxon>
        <taxon>Pseudomonadati</taxon>
        <taxon>Pseudomonadota</taxon>
        <taxon>Gammaproteobacteria</taxon>
        <taxon>Vibrionales</taxon>
        <taxon>Vibrionaceae</taxon>
        <taxon>Salinivibrio</taxon>
    </lineage>
</organism>
<name>A0AA47KN92_9GAMM</name>
<evidence type="ECO:0000313" key="4">
    <source>
        <dbReference type="EMBL" id="WBA10016.1"/>
    </source>
</evidence>
<dbReference type="PROSITE" id="PS51531">
    <property type="entry name" value="FV_PR"/>
    <property type="match status" value="1"/>
</dbReference>
<protein>
    <submittedName>
        <fullName evidence="4">Aldehyde dehydrogenase family protein</fullName>
    </submittedName>
</protein>
<dbReference type="Pfam" id="PF00171">
    <property type="entry name" value="Aldedh"/>
    <property type="match status" value="1"/>
</dbReference>
<keyword evidence="4" id="KW-0614">Plasmid</keyword>
<keyword evidence="1" id="KW-0560">Oxidoreductase</keyword>
<dbReference type="EMBL" id="CP114589">
    <property type="protein sequence ID" value="WBA10016.1"/>
    <property type="molecule type" value="Genomic_DNA"/>
</dbReference>
<dbReference type="Gene3D" id="3.40.605.10">
    <property type="entry name" value="Aldehyde Dehydrogenase, Chain A, domain 1"/>
    <property type="match status" value="1"/>
</dbReference>
<sequence length="236" mass="25084">MEQLNNVLEQCDAVWEDWNDQTVAGRITLLQRWSETVAARGDDFAKAASMIRFQCDSADRLLNKVHELPGPTGETNELYTAGRGTVAVTGDALLTPVALCGQLAAALVAGNCVVVSVEGTHADMVDAVLADLIKAGCPDRVAVRVSIDALNDLLAHPHIVGLATTGEDAHVRHVNRQLAQRKGVIATLVAETDTAHYPVIGSPDYVLRFVTECTRTINITAVGGNATLLELGSGEH</sequence>